<comment type="caution">
    <text evidence="1">The sequence shown here is derived from an EMBL/GenBank/DDBJ whole genome shotgun (WGS) entry which is preliminary data.</text>
</comment>
<dbReference type="EMBL" id="BEDT01000005">
    <property type="protein sequence ID" value="GAX48325.1"/>
    <property type="molecule type" value="Genomic_DNA"/>
</dbReference>
<proteinExistence type="predicted"/>
<gene>
    <name evidence="1" type="ORF">RsY01_1941</name>
</gene>
<protein>
    <submittedName>
        <fullName evidence="1">Uncharacterized protein</fullName>
    </submittedName>
</protein>
<organism evidence="1 2">
    <name type="scientific">Pseudolactococcus reticulitermitis</name>
    <dbReference type="NCBI Taxonomy" id="2025039"/>
    <lineage>
        <taxon>Bacteria</taxon>
        <taxon>Bacillati</taxon>
        <taxon>Bacillota</taxon>
        <taxon>Bacilli</taxon>
        <taxon>Lactobacillales</taxon>
        <taxon>Streptococcaceae</taxon>
        <taxon>Pseudolactococcus</taxon>
    </lineage>
</organism>
<accession>A0A224XFC9</accession>
<evidence type="ECO:0000313" key="2">
    <source>
        <dbReference type="Proteomes" id="UP000218689"/>
    </source>
</evidence>
<reference evidence="2" key="1">
    <citation type="submission" date="2017-08" db="EMBL/GenBank/DDBJ databases">
        <title>Draft genome sequence of Lactococcus sp. strain Rs-Y01, isolated from the gut of the lower termite Reticulitermes speratus.</title>
        <authorList>
            <person name="Ohkuma M."/>
            <person name="Yuki M."/>
        </authorList>
    </citation>
    <scope>NUCLEOTIDE SEQUENCE [LARGE SCALE GENOMIC DNA]</scope>
    <source>
        <strain evidence="2">Rs-Y01</strain>
    </source>
</reference>
<sequence length="116" mass="13334">MADVSRQIKQNEAKLLDIKKEQSSVTEGIFNFSQTLKKAQQRLEENARVSNNSSDCINQKDLADDQSFAHEVTSKLRGYEAEITSAFNRERRLLKTENEALRRQKNESEKEITDGN</sequence>
<dbReference type="AlphaFoldDB" id="A0A224XFC9"/>
<dbReference type="Proteomes" id="UP000218689">
    <property type="component" value="Unassembled WGS sequence"/>
</dbReference>
<dbReference type="RefSeq" id="WP_094785337.1">
    <property type="nucleotide sequence ID" value="NZ_BEDT01000005.1"/>
</dbReference>
<name>A0A224XFC9_9LACT</name>
<evidence type="ECO:0000313" key="1">
    <source>
        <dbReference type="EMBL" id="GAX48325.1"/>
    </source>
</evidence>
<keyword evidence="2" id="KW-1185">Reference proteome</keyword>